<evidence type="ECO:0000313" key="1">
    <source>
        <dbReference type="EMBL" id="GGF55171.1"/>
    </source>
</evidence>
<gene>
    <name evidence="1" type="ORF">GCM10011366_23840</name>
</gene>
<dbReference type="AlphaFoldDB" id="A0A917F8C1"/>
<evidence type="ECO:0000313" key="2">
    <source>
        <dbReference type="Proteomes" id="UP000605670"/>
    </source>
</evidence>
<keyword evidence="2" id="KW-1185">Reference proteome</keyword>
<evidence type="ECO:0008006" key="3">
    <source>
        <dbReference type="Google" id="ProtNLM"/>
    </source>
</evidence>
<protein>
    <recommendedName>
        <fullName evidence="3">Helicase</fullName>
    </recommendedName>
</protein>
<accession>A0A917F8C1</accession>
<sequence length="174" mass="18895">MREAERDPITIEVGGLCREELRRALTRAGVQLNVHAETLLEHRDFDHVSASTLTVVRRTVSELGLVDGGTLGQVLDAASALGLEPSPLVTAPYLRLATLDQPEAPDSVLSAGRPPTGAVHVASVPVSPDIEHPKGFYLRVVDGEPWLRGYRCDDDYEWGPEAEVALVRPSGRRT</sequence>
<dbReference type="RefSeq" id="WP_229735225.1">
    <property type="nucleotide sequence ID" value="NZ_BAABKH010000014.1"/>
</dbReference>
<dbReference type="Proteomes" id="UP000605670">
    <property type="component" value="Unassembled WGS sequence"/>
</dbReference>
<proteinExistence type="predicted"/>
<comment type="caution">
    <text evidence="1">The sequence shown here is derived from an EMBL/GenBank/DDBJ whole genome shotgun (WGS) entry which is preliminary data.</text>
</comment>
<reference evidence="1" key="1">
    <citation type="journal article" date="2014" name="Int. J. Syst. Evol. Microbiol.">
        <title>Complete genome sequence of Corynebacterium casei LMG S-19264T (=DSM 44701T), isolated from a smear-ripened cheese.</title>
        <authorList>
            <consortium name="US DOE Joint Genome Institute (JGI-PGF)"/>
            <person name="Walter F."/>
            <person name="Albersmeier A."/>
            <person name="Kalinowski J."/>
            <person name="Ruckert C."/>
        </authorList>
    </citation>
    <scope>NUCLEOTIDE SEQUENCE</scope>
    <source>
        <strain evidence="1">CGMCC 1.12160</strain>
    </source>
</reference>
<organism evidence="1 2">
    <name type="scientific">Ornithinimicrobium tianjinense</name>
    <dbReference type="NCBI Taxonomy" id="1195761"/>
    <lineage>
        <taxon>Bacteria</taxon>
        <taxon>Bacillati</taxon>
        <taxon>Actinomycetota</taxon>
        <taxon>Actinomycetes</taxon>
        <taxon>Micrococcales</taxon>
        <taxon>Ornithinimicrobiaceae</taxon>
        <taxon>Ornithinimicrobium</taxon>
    </lineage>
</organism>
<name>A0A917F8C1_9MICO</name>
<dbReference type="EMBL" id="BMEM01000004">
    <property type="protein sequence ID" value="GGF55171.1"/>
    <property type="molecule type" value="Genomic_DNA"/>
</dbReference>
<reference evidence="1" key="2">
    <citation type="submission" date="2020-09" db="EMBL/GenBank/DDBJ databases">
        <authorList>
            <person name="Sun Q."/>
            <person name="Zhou Y."/>
        </authorList>
    </citation>
    <scope>NUCLEOTIDE SEQUENCE</scope>
    <source>
        <strain evidence="1">CGMCC 1.12160</strain>
    </source>
</reference>